<comment type="function">
    <text evidence="5">Allows the formation of correctly charged Gln-tRNA(Gln) through the transamidation of misacylated Glu-tRNA(Gln) in organisms which lack glutaminyl-tRNA synthetase. The reaction takes place in the presence of glutamine and ATP through an activated gamma-phospho-Glu-tRNA(Gln).</text>
</comment>
<keyword evidence="4 5" id="KW-0648">Protein biosynthesis</keyword>
<evidence type="ECO:0000313" key="7">
    <source>
        <dbReference type="EMBL" id="OGD67187.1"/>
    </source>
</evidence>
<evidence type="ECO:0000256" key="5">
    <source>
        <dbReference type="HAMAP-Rule" id="MF_00120"/>
    </source>
</evidence>
<evidence type="ECO:0000259" key="6">
    <source>
        <dbReference type="Pfam" id="PF01425"/>
    </source>
</evidence>
<keyword evidence="1 5" id="KW-0436">Ligase</keyword>
<dbReference type="InterPro" id="IPR023631">
    <property type="entry name" value="Amidase_dom"/>
</dbReference>
<dbReference type="EMBL" id="MFAE01000008">
    <property type="protein sequence ID" value="OGD67187.1"/>
    <property type="molecule type" value="Genomic_DNA"/>
</dbReference>
<comment type="similarity">
    <text evidence="5">Belongs to the amidase family. GatA subfamily.</text>
</comment>
<evidence type="ECO:0000256" key="3">
    <source>
        <dbReference type="ARBA" id="ARBA00022840"/>
    </source>
</evidence>
<dbReference type="AlphaFoldDB" id="A0A1F5EIE2"/>
<dbReference type="InterPro" id="IPR000120">
    <property type="entry name" value="Amidase"/>
</dbReference>
<reference evidence="7 8" key="1">
    <citation type="journal article" date="2016" name="Nat. Commun.">
        <title>Thousands of microbial genomes shed light on interconnected biogeochemical processes in an aquifer system.</title>
        <authorList>
            <person name="Anantharaman K."/>
            <person name="Brown C.T."/>
            <person name="Hug L.A."/>
            <person name="Sharon I."/>
            <person name="Castelle C.J."/>
            <person name="Probst A.J."/>
            <person name="Thomas B.C."/>
            <person name="Singh A."/>
            <person name="Wilkins M.J."/>
            <person name="Karaoz U."/>
            <person name="Brodie E.L."/>
            <person name="Williams K.H."/>
            <person name="Hubbard S.S."/>
            <person name="Banfield J.F."/>
        </authorList>
    </citation>
    <scope>NUCLEOTIDE SEQUENCE [LARGE SCALE GENOMIC DNA]</scope>
</reference>
<dbReference type="NCBIfam" id="TIGR00132">
    <property type="entry name" value="gatA"/>
    <property type="match status" value="1"/>
</dbReference>
<dbReference type="STRING" id="1797582.A2442_02225"/>
<dbReference type="PANTHER" id="PTHR11895:SF151">
    <property type="entry name" value="GLUTAMYL-TRNA(GLN) AMIDOTRANSFERASE SUBUNIT A"/>
    <property type="match status" value="1"/>
</dbReference>
<dbReference type="PANTHER" id="PTHR11895">
    <property type="entry name" value="TRANSAMIDASE"/>
    <property type="match status" value="1"/>
</dbReference>
<keyword evidence="2 5" id="KW-0547">Nucleotide-binding</keyword>
<comment type="caution">
    <text evidence="7">The sequence shown here is derived from an EMBL/GenBank/DDBJ whole genome shotgun (WGS) entry which is preliminary data.</text>
</comment>
<dbReference type="Gene3D" id="3.90.1300.10">
    <property type="entry name" value="Amidase signature (AS) domain"/>
    <property type="match status" value="1"/>
</dbReference>
<dbReference type="GO" id="GO:0030956">
    <property type="term" value="C:glutamyl-tRNA(Gln) amidotransferase complex"/>
    <property type="evidence" value="ECO:0007669"/>
    <property type="project" value="InterPro"/>
</dbReference>
<dbReference type="GO" id="GO:0050567">
    <property type="term" value="F:glutaminyl-tRNA synthase (glutamine-hydrolyzing) activity"/>
    <property type="evidence" value="ECO:0007669"/>
    <property type="project" value="UniProtKB-UniRule"/>
</dbReference>
<feature type="domain" description="Amidase" evidence="6">
    <location>
        <begin position="27"/>
        <end position="464"/>
    </location>
</feature>
<accession>A0A1F5EIE2</accession>
<protein>
    <recommendedName>
        <fullName evidence="5">Glutamyl-tRNA(Gln) amidotransferase subunit A</fullName>
        <shortName evidence="5">Glu-ADT subunit A</shortName>
        <ecNumber evidence="5">6.3.5.7</ecNumber>
    </recommendedName>
</protein>
<feature type="active site" description="Charge relay system" evidence="5">
    <location>
        <position position="155"/>
    </location>
</feature>
<dbReference type="GO" id="GO:0006412">
    <property type="term" value="P:translation"/>
    <property type="evidence" value="ECO:0007669"/>
    <property type="project" value="UniProtKB-UniRule"/>
</dbReference>
<proteinExistence type="inferred from homology"/>
<dbReference type="GO" id="GO:0005524">
    <property type="term" value="F:ATP binding"/>
    <property type="evidence" value="ECO:0007669"/>
    <property type="project" value="UniProtKB-KW"/>
</dbReference>
<dbReference type="InterPro" id="IPR036928">
    <property type="entry name" value="AS_sf"/>
</dbReference>
<dbReference type="InterPro" id="IPR004412">
    <property type="entry name" value="GatA"/>
</dbReference>
<comment type="catalytic activity">
    <reaction evidence="5">
        <text>L-glutamyl-tRNA(Gln) + L-glutamine + ATP + H2O = L-glutaminyl-tRNA(Gln) + L-glutamate + ADP + phosphate + H(+)</text>
        <dbReference type="Rhea" id="RHEA:17521"/>
        <dbReference type="Rhea" id="RHEA-COMP:9681"/>
        <dbReference type="Rhea" id="RHEA-COMP:9684"/>
        <dbReference type="ChEBI" id="CHEBI:15377"/>
        <dbReference type="ChEBI" id="CHEBI:15378"/>
        <dbReference type="ChEBI" id="CHEBI:29985"/>
        <dbReference type="ChEBI" id="CHEBI:30616"/>
        <dbReference type="ChEBI" id="CHEBI:43474"/>
        <dbReference type="ChEBI" id="CHEBI:58359"/>
        <dbReference type="ChEBI" id="CHEBI:78520"/>
        <dbReference type="ChEBI" id="CHEBI:78521"/>
        <dbReference type="ChEBI" id="CHEBI:456216"/>
        <dbReference type="EC" id="6.3.5.7"/>
    </reaction>
</comment>
<name>A0A1F5EIE2_9BACT</name>
<keyword evidence="3 5" id="KW-0067">ATP-binding</keyword>
<dbReference type="Proteomes" id="UP000179003">
    <property type="component" value="Unassembled WGS sequence"/>
</dbReference>
<evidence type="ECO:0000256" key="2">
    <source>
        <dbReference type="ARBA" id="ARBA00022741"/>
    </source>
</evidence>
<evidence type="ECO:0000256" key="4">
    <source>
        <dbReference type="ARBA" id="ARBA00022917"/>
    </source>
</evidence>
<dbReference type="Pfam" id="PF01425">
    <property type="entry name" value="Amidase"/>
    <property type="match status" value="1"/>
</dbReference>
<evidence type="ECO:0000256" key="1">
    <source>
        <dbReference type="ARBA" id="ARBA00022598"/>
    </source>
</evidence>
<feature type="active site" description="Charge relay system" evidence="5">
    <location>
        <position position="80"/>
    </location>
</feature>
<evidence type="ECO:0000313" key="8">
    <source>
        <dbReference type="Proteomes" id="UP000179003"/>
    </source>
</evidence>
<dbReference type="EC" id="6.3.5.7" evidence="5"/>
<organism evidence="7 8">
    <name type="scientific">Candidatus Campbellbacteria bacterium RIFOXYC2_FULL_35_25</name>
    <dbReference type="NCBI Taxonomy" id="1797582"/>
    <lineage>
        <taxon>Bacteria</taxon>
        <taxon>Candidatus Campbelliibacteriota</taxon>
    </lineage>
</organism>
<comment type="subunit">
    <text evidence="5">Heterotrimer of A, B and C subunits.</text>
</comment>
<dbReference type="SUPFAM" id="SSF75304">
    <property type="entry name" value="Amidase signature (AS) enzymes"/>
    <property type="match status" value="1"/>
</dbReference>
<feature type="active site" description="Acyl-ester intermediate" evidence="5">
    <location>
        <position position="179"/>
    </location>
</feature>
<sequence length="477" mass="52177">MTKINLTDLTIRKAHEAMKTGDFSARELTQTYLNKITEVNPNLNAYLHLFDGALKQADEADKRFKDGTAELLTGIPMAIKNNICIKGEITTAASKILENYRAIYDATVIEKLRKAGAVFLGGTNMDEFAMGGSTENSAYGVTKNPYDDTRVSGGSSGGSVVAVAMDGSLASLGTDTGGSIRQPSSFCGTVGLKTTYGRVSRYGAIAMGSSLDQIGPVTKNVADAEIIFDCIKGDDDMDSTTIPENLIKELKVKEKMTIGIPRHFMKEGIDEDVMKNFDESIEKLKSLGHVIKDIEIPNIDYALATYYIIMPAEVSTNLSRFDGVRFGLYKDGGENLLQDYMKTRAEGFGPEARRRIILGTYVLSAGYYDAYYDKATALREVMKKDFTKAFEEVDIILTPTAPTPAFKIGEKSDDPVQMYLSDIFTVSANMVGVPALAVPSGFTERDSKQLPLGIQFMAPWMGENILFEIGKDFLGEK</sequence>
<gene>
    <name evidence="5" type="primary">gatA</name>
    <name evidence="7" type="ORF">A2442_02225</name>
</gene>
<dbReference type="HAMAP" id="MF_00120">
    <property type="entry name" value="GatA"/>
    <property type="match status" value="1"/>
</dbReference>